<dbReference type="CDD" id="cd01086">
    <property type="entry name" value="MetAP1"/>
    <property type="match status" value="1"/>
</dbReference>
<keyword evidence="1 5" id="KW-0031">Aminopeptidase</keyword>
<comment type="cofactor">
    <cofactor evidence="5">
        <name>Co(2+)</name>
        <dbReference type="ChEBI" id="CHEBI:48828"/>
    </cofactor>
    <cofactor evidence="5">
        <name>Zn(2+)</name>
        <dbReference type="ChEBI" id="CHEBI:29105"/>
    </cofactor>
    <cofactor evidence="5">
        <name>Mn(2+)</name>
        <dbReference type="ChEBI" id="CHEBI:29035"/>
    </cofactor>
    <cofactor evidence="5">
        <name>Fe(2+)</name>
        <dbReference type="ChEBI" id="CHEBI:29033"/>
    </cofactor>
    <text evidence="5">Binds 2 divalent metal cations per subunit. Has a high-affinity and a low affinity metal-binding site. The true nature of the physiological cofactor is under debate. The enzyme is active with cobalt, zinc, manganese or divalent iron ions.</text>
</comment>
<keyword evidence="8" id="KW-1185">Reference proteome</keyword>
<feature type="domain" description="Peptidase M24" evidence="6">
    <location>
        <begin position="95"/>
        <end position="289"/>
    </location>
</feature>
<dbReference type="InterPro" id="IPR002467">
    <property type="entry name" value="Pept_M24A_MAP1"/>
</dbReference>
<dbReference type="EMBL" id="OZ037945">
    <property type="protein sequence ID" value="CAL1700002.1"/>
    <property type="molecule type" value="Genomic_DNA"/>
</dbReference>
<dbReference type="EC" id="3.4.11.18" evidence="5"/>
<dbReference type="PANTHER" id="PTHR43330">
    <property type="entry name" value="METHIONINE AMINOPEPTIDASE"/>
    <property type="match status" value="1"/>
</dbReference>
<keyword evidence="3 5" id="KW-0479">Metal-binding</keyword>
<dbReference type="Gene3D" id="3.90.230.10">
    <property type="entry name" value="Creatinase/methionine aminopeptidase superfamily"/>
    <property type="match status" value="1"/>
</dbReference>
<evidence type="ECO:0000313" key="7">
    <source>
        <dbReference type="EMBL" id="CAL1700002.1"/>
    </source>
</evidence>
<evidence type="ECO:0000256" key="3">
    <source>
        <dbReference type="ARBA" id="ARBA00022723"/>
    </source>
</evidence>
<protein>
    <recommendedName>
        <fullName evidence="5">Methionine aminopeptidase</fullName>
        <ecNumber evidence="5">3.4.11.18</ecNumber>
    </recommendedName>
</protein>
<dbReference type="InterPro" id="IPR000994">
    <property type="entry name" value="Pept_M24"/>
</dbReference>
<comment type="function">
    <text evidence="5">Cotranslationally removes the N-terminal methionine from nascent proteins. The N-terminal methionine is often cleaved when the second residue in the primary sequence is small and uncharged (Met-Ala-, Cys, Gly, Pro, Ser, Thr, or Val).</text>
</comment>
<keyword evidence="2 5" id="KW-0645">Protease</keyword>
<name>A0ABP1D0Q0_9APHY</name>
<dbReference type="InterPro" id="IPR001714">
    <property type="entry name" value="Pept_M24_MAP"/>
</dbReference>
<gene>
    <name evidence="7" type="ORF">GFSPODELE1_LOCUS2949</name>
</gene>
<evidence type="ECO:0000256" key="4">
    <source>
        <dbReference type="ARBA" id="ARBA00022801"/>
    </source>
</evidence>
<accession>A0ABP1D0Q0</accession>
<dbReference type="NCBIfam" id="TIGR00500">
    <property type="entry name" value="met_pdase_I"/>
    <property type="match status" value="1"/>
</dbReference>
<dbReference type="PRINTS" id="PR00599">
    <property type="entry name" value="MAPEPTIDASE"/>
</dbReference>
<reference evidence="8" key="1">
    <citation type="submission" date="2024-04" db="EMBL/GenBank/DDBJ databases">
        <authorList>
            <person name="Shaw F."/>
            <person name="Minotto A."/>
        </authorList>
    </citation>
    <scope>NUCLEOTIDE SEQUENCE [LARGE SCALE GENOMIC DNA]</scope>
</reference>
<dbReference type="Proteomes" id="UP001497453">
    <property type="component" value="Chromosome 2"/>
</dbReference>
<proteinExistence type="inferred from homology"/>
<organism evidence="7 8">
    <name type="scientific">Somion occarium</name>
    <dbReference type="NCBI Taxonomy" id="3059160"/>
    <lineage>
        <taxon>Eukaryota</taxon>
        <taxon>Fungi</taxon>
        <taxon>Dikarya</taxon>
        <taxon>Basidiomycota</taxon>
        <taxon>Agaricomycotina</taxon>
        <taxon>Agaricomycetes</taxon>
        <taxon>Polyporales</taxon>
        <taxon>Cerrenaceae</taxon>
        <taxon>Somion</taxon>
    </lineage>
</organism>
<evidence type="ECO:0000256" key="1">
    <source>
        <dbReference type="ARBA" id="ARBA00022438"/>
    </source>
</evidence>
<evidence type="ECO:0000313" key="8">
    <source>
        <dbReference type="Proteomes" id="UP001497453"/>
    </source>
</evidence>
<comment type="catalytic activity">
    <reaction evidence="5">
        <text>Release of N-terminal amino acids, preferentially methionine, from peptides and arylamides.</text>
        <dbReference type="EC" id="3.4.11.18"/>
    </reaction>
</comment>
<sequence length="322" mass="35677">MHTFLRLSSNASKHLCKQACYSRLHGYTKHARRNISVSTALTPPELNRNESEDDVTEHVIIQDPGLYEMILPEEPYKWGVSHIHRKEDPSNVFHLRNAARLARATLDYAAGFIKPGATTSSINAAVHQYIISHKAYPSPLHYSGFPKSCCTSVNNIVAHGIPDSRRLQDGDIVNVDVTVYLDGYHGDTSRTFLVGNVDDIGKSLVAVTNEALDAAIQACGPGQPFKGIARAIHNILQSHGSGQWCVSPQFTGHGIGRMFHRPPWILHDLNEEPGEMLPGHCFTIEPCIIKGTDPRTWIFPDGWTASTVRGTKCAGRRDDTYY</sequence>
<dbReference type="PANTHER" id="PTHR43330:SF8">
    <property type="entry name" value="METHIONINE AMINOPEPTIDASE 1D, MITOCHONDRIAL"/>
    <property type="match status" value="1"/>
</dbReference>
<dbReference type="InterPro" id="IPR036005">
    <property type="entry name" value="Creatinase/aminopeptidase-like"/>
</dbReference>
<dbReference type="SUPFAM" id="SSF55920">
    <property type="entry name" value="Creatinase/aminopeptidase"/>
    <property type="match status" value="1"/>
</dbReference>
<evidence type="ECO:0000259" key="6">
    <source>
        <dbReference type="Pfam" id="PF00557"/>
    </source>
</evidence>
<comment type="similarity">
    <text evidence="5">Belongs to the peptidase M24A family.</text>
</comment>
<evidence type="ECO:0000256" key="5">
    <source>
        <dbReference type="RuleBase" id="RU003653"/>
    </source>
</evidence>
<dbReference type="Pfam" id="PF00557">
    <property type="entry name" value="Peptidase_M24"/>
    <property type="match status" value="1"/>
</dbReference>
<evidence type="ECO:0000256" key="2">
    <source>
        <dbReference type="ARBA" id="ARBA00022670"/>
    </source>
</evidence>
<keyword evidence="4" id="KW-0378">Hydrolase</keyword>